<keyword evidence="2" id="KW-1185">Reference proteome</keyword>
<evidence type="ECO:0000313" key="2">
    <source>
        <dbReference type="Proteomes" id="UP000612746"/>
    </source>
</evidence>
<dbReference type="SUPFAM" id="SSF48208">
    <property type="entry name" value="Six-hairpin glycosidases"/>
    <property type="match status" value="1"/>
</dbReference>
<dbReference type="InterPro" id="IPR008313">
    <property type="entry name" value="GH125"/>
</dbReference>
<dbReference type="GO" id="GO:0005975">
    <property type="term" value="P:carbohydrate metabolic process"/>
    <property type="evidence" value="ECO:0007669"/>
    <property type="project" value="InterPro"/>
</dbReference>
<dbReference type="Gene3D" id="1.50.10.10">
    <property type="match status" value="1"/>
</dbReference>
<gene>
    <name evidence="1" type="ORF">INT44_000956</name>
</gene>
<dbReference type="EMBL" id="JAEPRA010000002">
    <property type="protein sequence ID" value="KAG2188204.1"/>
    <property type="molecule type" value="Genomic_DNA"/>
</dbReference>
<dbReference type="GO" id="GO:0003824">
    <property type="term" value="F:catalytic activity"/>
    <property type="evidence" value="ECO:0007669"/>
    <property type="project" value="UniProtKB-ARBA"/>
</dbReference>
<dbReference type="OrthoDB" id="7771656at2759"/>
<protein>
    <recommendedName>
        <fullName evidence="3">Glycoside hydrolase family 125 protein</fullName>
    </recommendedName>
</protein>
<dbReference type="Pfam" id="PF06824">
    <property type="entry name" value="Glyco_hydro_125"/>
    <property type="match status" value="1"/>
</dbReference>
<dbReference type="InterPro" id="IPR012341">
    <property type="entry name" value="6hp_glycosidase-like_sf"/>
</dbReference>
<comment type="caution">
    <text evidence="1">The sequence shown here is derived from an EMBL/GenBank/DDBJ whole genome shotgun (WGS) entry which is preliminary data.</text>
</comment>
<reference evidence="1" key="1">
    <citation type="submission" date="2020-12" db="EMBL/GenBank/DDBJ databases">
        <title>Metabolic potential, ecology and presence of endohyphal bacteria is reflected in genomic diversity of Mucoromycotina.</title>
        <authorList>
            <person name="Muszewska A."/>
            <person name="Okrasinska A."/>
            <person name="Steczkiewicz K."/>
            <person name="Drgas O."/>
            <person name="Orlowska M."/>
            <person name="Perlinska-Lenart U."/>
            <person name="Aleksandrzak-Piekarczyk T."/>
            <person name="Szatraj K."/>
            <person name="Zielenkiewicz U."/>
            <person name="Pilsyk S."/>
            <person name="Malc E."/>
            <person name="Mieczkowski P."/>
            <person name="Kruszewska J.S."/>
            <person name="Biernat P."/>
            <person name="Pawlowska J."/>
        </authorList>
    </citation>
    <scope>NUCLEOTIDE SEQUENCE</scope>
    <source>
        <strain evidence="1">WA0000051536</strain>
    </source>
</reference>
<organism evidence="1 2">
    <name type="scientific">Umbelopsis vinacea</name>
    <dbReference type="NCBI Taxonomy" id="44442"/>
    <lineage>
        <taxon>Eukaryota</taxon>
        <taxon>Fungi</taxon>
        <taxon>Fungi incertae sedis</taxon>
        <taxon>Mucoromycota</taxon>
        <taxon>Mucoromycotina</taxon>
        <taxon>Umbelopsidomycetes</taxon>
        <taxon>Umbelopsidales</taxon>
        <taxon>Umbelopsidaceae</taxon>
        <taxon>Umbelopsis</taxon>
    </lineage>
</organism>
<dbReference type="Proteomes" id="UP000612746">
    <property type="component" value="Unassembled WGS sequence"/>
</dbReference>
<name>A0A8H7Q850_9FUNG</name>
<dbReference type="SMART" id="SM01149">
    <property type="entry name" value="DUF1237"/>
    <property type="match status" value="1"/>
</dbReference>
<dbReference type="PANTHER" id="PTHR31047:SF0">
    <property type="entry name" value="MEIOTICALLY UP-REGULATED GENE 157 PROTEIN"/>
    <property type="match status" value="1"/>
</dbReference>
<dbReference type="PIRSF" id="PIRSF028846">
    <property type="entry name" value="UCP028846"/>
    <property type="match status" value="1"/>
</dbReference>
<dbReference type="PANTHER" id="PTHR31047">
    <property type="entry name" value="MEIOTICALLY UP-REGULATED GENE 157 PROTEIN"/>
    <property type="match status" value="1"/>
</dbReference>
<sequence length="493" mass="54742">MPPTAIRQKPKATCPDYQTYASAFHKPGSGGTLNLPFQRPPVSCRNFYSGAVEGVINDLTSKMKDLDLAQLFRNAYPNTLDTTVQDGCVNDTCDERPKTFVITGDIPAMWIRDSTSQMNPYMPLAPQEPSLKKMILGVIYMQAQFLNLDTYANAFELPASSSSTDVDLHSQDTGGGGSARVWEEKYEIDSLANFLRLSHSYWNTTGDSSFTKDPAWMSAVKKVIDTIHEQQTPTFDAQDKPTKEFYKFVKSSTRPTETQFLDGRGNPTVRTGLVRSLFRPSDDATIFPFFIPGNAMLSVELHHLSEMLNATNSDFNVSATAAMLSDEIRQAIYDHAIISHPQYGKVFAYEVDGYGSNLIMDDANIPSLLSLPYLGFVDQNDATYQNTRKLVLSTSNPFYFEGPRGAGIGGPHVGLSAVWPMSLVVKILTSSNDDEIRSSLSTLLNTTDSTGLIHESFDTWDEGSYTRPWFSWANGLFGEAIVKIARERPHLLF</sequence>
<evidence type="ECO:0000313" key="1">
    <source>
        <dbReference type="EMBL" id="KAG2188204.1"/>
    </source>
</evidence>
<accession>A0A8H7Q850</accession>
<evidence type="ECO:0008006" key="3">
    <source>
        <dbReference type="Google" id="ProtNLM"/>
    </source>
</evidence>
<dbReference type="InterPro" id="IPR008928">
    <property type="entry name" value="6-hairpin_glycosidase_sf"/>
</dbReference>
<proteinExistence type="predicted"/>
<dbReference type="AlphaFoldDB" id="A0A8H7Q850"/>